<dbReference type="SUPFAM" id="SSF53955">
    <property type="entry name" value="Lysozyme-like"/>
    <property type="match status" value="1"/>
</dbReference>
<comment type="similarity">
    <text evidence="6">Belongs to the glycosyl hydrolase 24 family.</text>
</comment>
<proteinExistence type="inferred from homology"/>
<comment type="catalytic activity">
    <reaction evidence="1 6">
        <text>Hydrolysis of (1-&gt;4)-beta-linkages between N-acetylmuramic acid and N-acetyl-D-glucosamine residues in a peptidoglycan and between N-acetyl-D-glucosamine residues in chitodextrins.</text>
        <dbReference type="EC" id="3.2.1.17"/>
    </reaction>
</comment>
<dbReference type="PANTHER" id="PTHR38107:SF3">
    <property type="entry name" value="LYSOZYME RRRD-RELATED"/>
    <property type="match status" value="1"/>
</dbReference>
<dbReference type="CDD" id="cd16900">
    <property type="entry name" value="endolysin_R21-like"/>
    <property type="match status" value="1"/>
</dbReference>
<dbReference type="GO" id="GO:0016998">
    <property type="term" value="P:cell wall macromolecule catabolic process"/>
    <property type="evidence" value="ECO:0007669"/>
    <property type="project" value="InterPro"/>
</dbReference>
<dbReference type="Gene3D" id="1.10.530.40">
    <property type="match status" value="1"/>
</dbReference>
<organism evidence="8 9">
    <name type="scientific">Luteibacter yeojuensis</name>
    <dbReference type="NCBI Taxonomy" id="345309"/>
    <lineage>
        <taxon>Bacteria</taxon>
        <taxon>Pseudomonadati</taxon>
        <taxon>Pseudomonadota</taxon>
        <taxon>Gammaproteobacteria</taxon>
        <taxon>Lysobacterales</taxon>
        <taxon>Rhodanobacteraceae</taxon>
        <taxon>Luteibacter</taxon>
    </lineage>
</organism>
<feature type="chain" id="PRO_5030712674" description="Lysozyme" evidence="7">
    <location>
        <begin position="20"/>
        <end position="167"/>
    </location>
</feature>
<dbReference type="EMBL" id="JAAQTL010000001">
    <property type="protein sequence ID" value="NID14365.1"/>
    <property type="molecule type" value="Genomic_DNA"/>
</dbReference>
<keyword evidence="3 6" id="KW-0081">Bacteriolytic enzyme</keyword>
<dbReference type="InterPro" id="IPR023347">
    <property type="entry name" value="Lysozyme_dom_sf"/>
</dbReference>
<sequence>MKARLVSAAVALIAGGLIAKYEPSATPTKPYWDPWGKVWTVCDGHTGDVDPKRTYTADECKAFRDADIAVANEAVNRCLPMPKLPQIEGALTDAAYNLGPQVVCGSTLQRKALANDWPAACAELDKWRMADGRVLPGLVRRRSDDRGVCEGRAVVDYYEQWLKEKGA</sequence>
<dbReference type="InterPro" id="IPR051018">
    <property type="entry name" value="Bacteriophage_GH24"/>
</dbReference>
<dbReference type="InterPro" id="IPR034690">
    <property type="entry name" value="Endolysin_T4_type"/>
</dbReference>
<dbReference type="GO" id="GO:0003796">
    <property type="term" value="F:lysozyme activity"/>
    <property type="evidence" value="ECO:0007669"/>
    <property type="project" value="UniProtKB-EC"/>
</dbReference>
<dbReference type="EC" id="3.2.1.17" evidence="6"/>
<gene>
    <name evidence="8" type="ORF">HBF32_02675</name>
</gene>
<evidence type="ECO:0000313" key="9">
    <source>
        <dbReference type="Proteomes" id="UP000518878"/>
    </source>
</evidence>
<evidence type="ECO:0000256" key="4">
    <source>
        <dbReference type="ARBA" id="ARBA00022801"/>
    </source>
</evidence>
<comment type="caution">
    <text evidence="8">The sequence shown here is derived from an EMBL/GenBank/DDBJ whole genome shotgun (WGS) entry which is preliminary data.</text>
</comment>
<evidence type="ECO:0000256" key="1">
    <source>
        <dbReference type="ARBA" id="ARBA00000632"/>
    </source>
</evidence>
<evidence type="ECO:0000256" key="2">
    <source>
        <dbReference type="ARBA" id="ARBA00022529"/>
    </source>
</evidence>
<reference evidence="8 9" key="1">
    <citation type="journal article" date="2006" name="Int. J. Syst. Evol. Microbiol.">
        <title>Dyella yeojuensis sp. nov., isolated from greenhouse soil in Korea.</title>
        <authorList>
            <person name="Kim B.Y."/>
            <person name="Weon H.Y."/>
            <person name="Lee K.H."/>
            <person name="Seok S.J."/>
            <person name="Kwon S.W."/>
            <person name="Go S.J."/>
            <person name="Stackebrandt E."/>
        </authorList>
    </citation>
    <scope>NUCLEOTIDE SEQUENCE [LARGE SCALE GENOMIC DNA]</scope>
    <source>
        <strain evidence="8 9">DSM 17673</strain>
    </source>
</reference>
<evidence type="ECO:0000256" key="5">
    <source>
        <dbReference type="ARBA" id="ARBA00023295"/>
    </source>
</evidence>
<keyword evidence="2 6" id="KW-0929">Antimicrobial</keyword>
<accession>A0A7X5QS31</accession>
<dbReference type="HAMAP" id="MF_04110">
    <property type="entry name" value="ENDOLYSIN_T4"/>
    <property type="match status" value="1"/>
</dbReference>
<dbReference type="RefSeq" id="WP_166698082.1">
    <property type="nucleotide sequence ID" value="NZ_JAAQTL010000001.1"/>
</dbReference>
<evidence type="ECO:0000256" key="7">
    <source>
        <dbReference type="SAM" id="SignalP"/>
    </source>
</evidence>
<keyword evidence="7" id="KW-0732">Signal</keyword>
<protein>
    <recommendedName>
        <fullName evidence="6">Lysozyme</fullName>
        <ecNumber evidence="6">3.2.1.17</ecNumber>
    </recommendedName>
</protein>
<name>A0A7X5QS31_9GAMM</name>
<evidence type="ECO:0000256" key="3">
    <source>
        <dbReference type="ARBA" id="ARBA00022638"/>
    </source>
</evidence>
<keyword evidence="4 6" id="KW-0378">Hydrolase</keyword>
<keyword evidence="5 6" id="KW-0326">Glycosidase</keyword>
<dbReference type="GO" id="GO:0042742">
    <property type="term" value="P:defense response to bacterium"/>
    <property type="evidence" value="ECO:0007669"/>
    <property type="project" value="UniProtKB-KW"/>
</dbReference>
<dbReference type="Pfam" id="PF00959">
    <property type="entry name" value="Phage_lysozyme"/>
    <property type="match status" value="1"/>
</dbReference>
<feature type="signal peptide" evidence="7">
    <location>
        <begin position="1"/>
        <end position="19"/>
    </location>
</feature>
<dbReference type="PANTHER" id="PTHR38107">
    <property type="match status" value="1"/>
</dbReference>
<dbReference type="AlphaFoldDB" id="A0A7X5QS31"/>
<evidence type="ECO:0000256" key="6">
    <source>
        <dbReference type="RuleBase" id="RU003788"/>
    </source>
</evidence>
<dbReference type="GO" id="GO:0031640">
    <property type="term" value="P:killing of cells of another organism"/>
    <property type="evidence" value="ECO:0007669"/>
    <property type="project" value="UniProtKB-KW"/>
</dbReference>
<keyword evidence="9" id="KW-1185">Reference proteome</keyword>
<dbReference type="InterPro" id="IPR023346">
    <property type="entry name" value="Lysozyme-like_dom_sf"/>
</dbReference>
<dbReference type="GO" id="GO:0009253">
    <property type="term" value="P:peptidoglycan catabolic process"/>
    <property type="evidence" value="ECO:0007669"/>
    <property type="project" value="InterPro"/>
</dbReference>
<evidence type="ECO:0000313" key="8">
    <source>
        <dbReference type="EMBL" id="NID14365.1"/>
    </source>
</evidence>
<dbReference type="InterPro" id="IPR002196">
    <property type="entry name" value="Glyco_hydro_24"/>
</dbReference>
<dbReference type="Proteomes" id="UP000518878">
    <property type="component" value="Unassembled WGS sequence"/>
</dbReference>